<name>A0ABQ5N4N0_9CLOT</name>
<keyword evidence="2" id="KW-0238">DNA-binding</keyword>
<dbReference type="Proteomes" id="UP001208567">
    <property type="component" value="Unassembled WGS sequence"/>
</dbReference>
<protein>
    <submittedName>
        <fullName evidence="5">Transcriptional regulator</fullName>
    </submittedName>
</protein>
<evidence type="ECO:0000313" key="6">
    <source>
        <dbReference type="Proteomes" id="UP001208567"/>
    </source>
</evidence>
<keyword evidence="1" id="KW-0805">Transcription regulation</keyword>
<evidence type="ECO:0000259" key="4">
    <source>
        <dbReference type="PROSITE" id="PS50995"/>
    </source>
</evidence>
<gene>
    <name evidence="5" type="ORF">bsdE14_15890</name>
</gene>
<evidence type="ECO:0000256" key="2">
    <source>
        <dbReference type="ARBA" id="ARBA00023125"/>
    </source>
</evidence>
<dbReference type="SMART" id="SM00347">
    <property type="entry name" value="HTH_MARR"/>
    <property type="match status" value="1"/>
</dbReference>
<dbReference type="PANTHER" id="PTHR35790">
    <property type="entry name" value="HTH-TYPE TRANSCRIPTIONAL REGULATOR PCHR"/>
    <property type="match status" value="1"/>
</dbReference>
<dbReference type="Pfam" id="PF01047">
    <property type="entry name" value="MarR"/>
    <property type="match status" value="1"/>
</dbReference>
<accession>A0ABQ5N4N0</accession>
<evidence type="ECO:0000256" key="1">
    <source>
        <dbReference type="ARBA" id="ARBA00023015"/>
    </source>
</evidence>
<evidence type="ECO:0000313" key="5">
    <source>
        <dbReference type="EMBL" id="GLC30179.1"/>
    </source>
</evidence>
<dbReference type="PANTHER" id="PTHR35790:SF4">
    <property type="entry name" value="HTH-TYPE TRANSCRIPTIONAL REGULATOR PCHR"/>
    <property type="match status" value="1"/>
</dbReference>
<proteinExistence type="predicted"/>
<reference evidence="5 6" key="1">
    <citation type="journal article" date="2024" name="Int. J. Syst. Evol. Microbiol.">
        <title>Clostridium omnivorum sp. nov., isolated from anoxic soil under the treatment of reductive soil disinfestation.</title>
        <authorList>
            <person name="Ueki A."/>
            <person name="Tonouchi A."/>
            <person name="Kaku N."/>
            <person name="Honma S."/>
            <person name="Ueki K."/>
        </authorList>
    </citation>
    <scope>NUCLEOTIDE SEQUENCE [LARGE SCALE GENOMIC DNA]</scope>
    <source>
        <strain evidence="5 6">E14</strain>
    </source>
</reference>
<dbReference type="EMBL" id="BRXR01000001">
    <property type="protein sequence ID" value="GLC30179.1"/>
    <property type="molecule type" value="Genomic_DNA"/>
</dbReference>
<sequence>MMNLDNIKEVKISYLLLALTEKVLEIDKKARYYGTDTPLFHSEIHMIKAIKENKGIHITRLAENLGVTKGAVSQIAIKLQKKGLIVKERDINNASKFLLKLSPMGEIAYANHQKFHQDLDQILAELLNGESEEKINFLKEFLATLESELNIFEDKGF</sequence>
<dbReference type="PROSITE" id="PS50995">
    <property type="entry name" value="HTH_MARR_2"/>
    <property type="match status" value="1"/>
</dbReference>
<evidence type="ECO:0000256" key="3">
    <source>
        <dbReference type="ARBA" id="ARBA00023163"/>
    </source>
</evidence>
<keyword evidence="3" id="KW-0804">Transcription</keyword>
<dbReference type="InterPro" id="IPR052067">
    <property type="entry name" value="Metal_resp_HTH_trans_reg"/>
</dbReference>
<keyword evidence="6" id="KW-1185">Reference proteome</keyword>
<feature type="domain" description="HTH marR-type" evidence="4">
    <location>
        <begin position="9"/>
        <end position="147"/>
    </location>
</feature>
<dbReference type="InterPro" id="IPR000835">
    <property type="entry name" value="HTH_MarR-typ"/>
</dbReference>
<organism evidence="5 6">
    <name type="scientific">Clostridium omnivorum</name>
    <dbReference type="NCBI Taxonomy" id="1604902"/>
    <lineage>
        <taxon>Bacteria</taxon>
        <taxon>Bacillati</taxon>
        <taxon>Bacillota</taxon>
        <taxon>Clostridia</taxon>
        <taxon>Eubacteriales</taxon>
        <taxon>Clostridiaceae</taxon>
        <taxon>Clostridium</taxon>
    </lineage>
</organism>
<dbReference type="InterPro" id="IPR036390">
    <property type="entry name" value="WH_DNA-bd_sf"/>
</dbReference>
<dbReference type="Gene3D" id="1.10.10.10">
    <property type="entry name" value="Winged helix-like DNA-binding domain superfamily/Winged helix DNA-binding domain"/>
    <property type="match status" value="1"/>
</dbReference>
<dbReference type="RefSeq" id="WP_264849441.1">
    <property type="nucleotide sequence ID" value="NZ_BRXR01000001.1"/>
</dbReference>
<dbReference type="SUPFAM" id="SSF46785">
    <property type="entry name" value="Winged helix' DNA-binding domain"/>
    <property type="match status" value="1"/>
</dbReference>
<dbReference type="InterPro" id="IPR036388">
    <property type="entry name" value="WH-like_DNA-bd_sf"/>
</dbReference>
<comment type="caution">
    <text evidence="5">The sequence shown here is derived from an EMBL/GenBank/DDBJ whole genome shotgun (WGS) entry which is preliminary data.</text>
</comment>